<name>A0A7W8F0F1_STRST</name>
<reference evidence="3 4" key="1">
    <citation type="submission" date="2020-08" db="EMBL/GenBank/DDBJ databases">
        <title>Genomic Encyclopedia of Type Strains, Phase III (KMG-III): the genomes of soil and plant-associated and newly described type strains.</title>
        <authorList>
            <person name="Whitman W."/>
        </authorList>
    </citation>
    <scope>NUCLEOTIDE SEQUENCE [LARGE SCALE GENOMIC DNA]</scope>
    <source>
        <strain evidence="3 4">CECT 3146</strain>
    </source>
</reference>
<evidence type="ECO:0000256" key="1">
    <source>
        <dbReference type="SAM" id="MobiDB-lite"/>
    </source>
</evidence>
<evidence type="ECO:0000259" key="2">
    <source>
        <dbReference type="Pfam" id="PF06054"/>
    </source>
</evidence>
<organism evidence="3 4">
    <name type="scientific">Streptomyces spectabilis</name>
    <dbReference type="NCBI Taxonomy" id="68270"/>
    <lineage>
        <taxon>Bacteria</taxon>
        <taxon>Bacillati</taxon>
        <taxon>Actinomycetota</taxon>
        <taxon>Actinomycetes</taxon>
        <taxon>Kitasatosporales</taxon>
        <taxon>Streptomycetaceae</taxon>
        <taxon>Streptomyces</taxon>
    </lineage>
</organism>
<evidence type="ECO:0000313" key="3">
    <source>
        <dbReference type="EMBL" id="MBB5109690.1"/>
    </source>
</evidence>
<comment type="caution">
    <text evidence="3">The sequence shown here is derived from an EMBL/GenBank/DDBJ whole genome shotgun (WGS) entry which is preliminary data.</text>
</comment>
<dbReference type="EMBL" id="JACHJD010000035">
    <property type="protein sequence ID" value="MBB5109690.1"/>
    <property type="molecule type" value="Genomic_DNA"/>
</dbReference>
<dbReference type="InterPro" id="IPR010330">
    <property type="entry name" value="CoiA_nuc"/>
</dbReference>
<feature type="region of interest" description="Disordered" evidence="1">
    <location>
        <begin position="207"/>
        <end position="241"/>
    </location>
</feature>
<sequence>MHAKVSARGGRFFAHDRRSATCTSAGETEEHRSLKRALASAAREAGCQAQLEVPAAHGGWRADVLVTAQGGQLTALEAQLSSASLDDVLARTRRYAADNVDVVWFTYRATRWLHYVPAARLYRPTAPHGPWTRTHPIVSSFSIESCAEVCDPQPPWHGPEHANWSFSEERDLPEFIADVLHKRLIARSADGPGTYYEEWATPEDVRAAADYDAAQTPSASTLPARGPGPAPPEAPAGGEPE</sequence>
<proteinExistence type="predicted"/>
<evidence type="ECO:0000313" key="4">
    <source>
        <dbReference type="Proteomes" id="UP000549009"/>
    </source>
</evidence>
<protein>
    <submittedName>
        <fullName evidence="3">Competence protein CoiA</fullName>
    </submittedName>
</protein>
<dbReference type="Pfam" id="PF06054">
    <property type="entry name" value="CoiA_nuc"/>
    <property type="match status" value="1"/>
</dbReference>
<gene>
    <name evidence="3" type="ORF">FHS40_008820</name>
</gene>
<keyword evidence="4" id="KW-1185">Reference proteome</keyword>
<dbReference type="Proteomes" id="UP000549009">
    <property type="component" value="Unassembled WGS sequence"/>
</dbReference>
<accession>A0A7W8F0F1</accession>
<feature type="domain" description="Competence protein CoiA nuclease-like" evidence="2">
    <location>
        <begin position="27"/>
        <end position="105"/>
    </location>
</feature>
<dbReference type="AlphaFoldDB" id="A0A7W8F0F1"/>